<dbReference type="Pfam" id="PF15612">
    <property type="entry name" value="WHIM1"/>
    <property type="match status" value="1"/>
</dbReference>
<dbReference type="STRING" id="22663.A0A2I0IFG0"/>
<protein>
    <submittedName>
        <fullName evidence="6">Uncharacterized protein</fullName>
    </submittedName>
</protein>
<dbReference type="CDD" id="cd00086">
    <property type="entry name" value="homeodomain"/>
    <property type="match status" value="1"/>
</dbReference>
<evidence type="ECO:0000313" key="7">
    <source>
        <dbReference type="Proteomes" id="UP000233551"/>
    </source>
</evidence>
<dbReference type="Pfam" id="PF00046">
    <property type="entry name" value="Homeodomain"/>
    <property type="match status" value="1"/>
</dbReference>
<dbReference type="InterPro" id="IPR007759">
    <property type="entry name" value="Asxl_HARE-HTH"/>
</dbReference>
<keyword evidence="4 5" id="KW-0371">Homeobox</keyword>
<evidence type="ECO:0000256" key="3">
    <source>
        <dbReference type="ARBA" id="ARBA00023242"/>
    </source>
</evidence>
<dbReference type="InterPro" id="IPR044977">
    <property type="entry name" value="RLT1-3"/>
</dbReference>
<dbReference type="SMART" id="SM00571">
    <property type="entry name" value="DDT"/>
    <property type="match status" value="1"/>
</dbReference>
<organism evidence="6 7">
    <name type="scientific">Punica granatum</name>
    <name type="common">Pomegranate</name>
    <dbReference type="NCBI Taxonomy" id="22663"/>
    <lineage>
        <taxon>Eukaryota</taxon>
        <taxon>Viridiplantae</taxon>
        <taxon>Streptophyta</taxon>
        <taxon>Embryophyta</taxon>
        <taxon>Tracheophyta</taxon>
        <taxon>Spermatophyta</taxon>
        <taxon>Magnoliopsida</taxon>
        <taxon>eudicotyledons</taxon>
        <taxon>Gunneridae</taxon>
        <taxon>Pentapetalae</taxon>
        <taxon>rosids</taxon>
        <taxon>malvids</taxon>
        <taxon>Myrtales</taxon>
        <taxon>Lythraceae</taxon>
        <taxon>Punica</taxon>
    </lineage>
</organism>
<evidence type="ECO:0000256" key="5">
    <source>
        <dbReference type="RuleBase" id="RU000682"/>
    </source>
</evidence>
<dbReference type="Pfam" id="PF05066">
    <property type="entry name" value="HARE-HTH"/>
    <property type="match status" value="1"/>
</dbReference>
<keyword evidence="2" id="KW-0804">Transcription</keyword>
<dbReference type="PANTHER" id="PTHR36968:SF5">
    <property type="entry name" value="HOMEOBOX-DDT DOMAIN PROTEIN RLT2"/>
    <property type="match status" value="1"/>
</dbReference>
<dbReference type="PANTHER" id="PTHR36968">
    <property type="entry name" value="HOMEOBOX-DDT DOMAIN PROTEIN RLT2"/>
    <property type="match status" value="1"/>
</dbReference>
<dbReference type="InterPro" id="IPR028941">
    <property type="entry name" value="WHIM2_dom"/>
</dbReference>
<dbReference type="SUPFAM" id="SSF46689">
    <property type="entry name" value="Homeodomain-like"/>
    <property type="match status" value="1"/>
</dbReference>
<accession>A0A2I0IFG0</accession>
<dbReference type="InterPro" id="IPR018501">
    <property type="entry name" value="DDT_dom"/>
</dbReference>
<dbReference type="SMART" id="SM00389">
    <property type="entry name" value="HOX"/>
    <property type="match status" value="1"/>
</dbReference>
<dbReference type="OrthoDB" id="6159439at2759"/>
<sequence length="1695" mass="190282">MEGGSEVEKVKPPEGGGGGEGKSKRKMKTASQLQILEKTYAVEQYPPEAMRAELSAQLGLSDRQLQMWFCHRRLKDRKARQPKDTPAAAPSPEVVATAAGPDVASGPIPGTVAGPGSFPHPAVDPSRAAPRVGTAVARISRDFPPVKRYYEPQLSMLERRAIASVEAQLGEPLRDDGPILGMEFDSLPPDAFGAPIGGHHKPSRRIFQSKYERPDAKLIKDVRPVQEYQFLPEKPTVRSEMHERAEASYNILQVNEQVPPENTLQGQLPTLNLLATPPGRQGQPWTSGLTEYAADPRKNSFMDVEVHGVHPAMVMDPLTSSERRIAHNEEVLRTERKRKSEEARIARELEAHEKRIRKELKRQDILRRKREEQIRKEMERHDRERRKEEERLLREKQREEERYLREQRRELERREKYLQKESMRAEKMRQKEEVRRMKEAARLKAASERAIARRIAKESMELMEDGKLELMEVAASSKGLPSIASLDYETLQNLDLFGDLLTAFPPKSVPLRRPFAVQPWLHSEENVANLLMVWRFLITFADVLQLWPFTLDEFVQAFHDYDARLLSEIHISLLKTIIKDIEDVARASSMGLGANQNGAANPGGGHPHLVEGAYAWGFDIRSWQRHLNPLTWPEILRQFALSAGFGPQLKKKDIESAHLNDDNTEVNNGENVISILRDGTAAENAFAKMQERGYSSLRRSRHRLTPGTVKFAAFHVLSVEGSDGLNILEVAERIQKSGLRDLSTSKTPEASIAAALSRDTKLFERTAPSTYCVRATYRKDPVDAEAVLSAARERIRTFKSGMMEGEEEADDAERDEDSESDSGEDPEVDDLGTESNLDKEVHQKVGNRLNLRESLGNGIESNEIRLTQVEIPQSGLKDASGVSTMAHSPDLCRERGTIDDADINDEGIENNLDEQETDIDGSIPVESWVEGLMEGEYSDLSVEERLGALVALIGVAIEGNTIRLVLEERLEAATALKKQMWAEAQLDKRRFREDYVMKTYYPSQTSLSASGKQSPAPVADDGRNCMPVDPSMQQEQMIHRPTEENLQILDNFGGPEVLSLAQAGYAAERSRSQLKSYIGYKAEEMYVYRSLPLGQDRRRNRYWRFATSASRNDPGCGRIFVELRDGQWRLIDSEEGFDALLAVLDVRGIREANLYSMLRKIEPLFKEIVRRNFLDTKVKKQSEESPSSTVESLHSDASEASTSFLIELPGERNGALKRYQEFENWMWRECLSSSVLCAAKFGNKRCVELLRGCVRCHEVFAFEEENCPSCHKNGGTSTRDAHFLNHRVKREEKLSTIPASDFNSCGPVSSPVRIRSLEVQLSAVEASIPSEAIADVWTDFSRKFWGAELSSSSSAGDLLQALTLLESAIKRDYLSSKFETTTEVLGLSSPINVFSVNKNVPLLPWVPKTTAAVALRLMELDSAISYTLNQKAESERDEGVQEHSKLSLRYALPSQGIAETSYRNDPFGEESWVDSGGLLGSSSRGRGTRGRTRARATGLRSQRRTVGSRSVTRKRSEKSGDVVALRGRPRGRGGRKRGRSARNRQKAPIKATQRDVSPEKVKPAQFSAVDNAWNDDENELLPLEESENSSSSERFDYGEENGQDMGYEYDDAMVDNYHGGFGGKSDDLMEGNEFEEEEEDEDEELGVEGYVDGQESDEVGMRRGDAFGIQNMGPEEDAAAYTSSDDYSDEDEDDS</sequence>
<dbReference type="Pfam" id="PF15613">
    <property type="entry name" value="WSD"/>
    <property type="match status" value="1"/>
</dbReference>
<comment type="subcellular location">
    <subcellularLocation>
        <location evidence="1 4 5">Nucleus</location>
    </subcellularLocation>
</comment>
<evidence type="ECO:0000256" key="2">
    <source>
        <dbReference type="ARBA" id="ARBA00023163"/>
    </source>
</evidence>
<proteinExistence type="predicted"/>
<dbReference type="InterPro" id="IPR009057">
    <property type="entry name" value="Homeodomain-like_sf"/>
</dbReference>
<dbReference type="Gene3D" id="1.10.10.60">
    <property type="entry name" value="Homeodomain-like"/>
    <property type="match status" value="1"/>
</dbReference>
<gene>
    <name evidence="6" type="ORF">CRG98_036857</name>
</gene>
<dbReference type="PROSITE" id="PS50071">
    <property type="entry name" value="HOMEOBOX_2"/>
    <property type="match status" value="1"/>
</dbReference>
<keyword evidence="3 4" id="KW-0539">Nucleus</keyword>
<evidence type="ECO:0000256" key="1">
    <source>
        <dbReference type="ARBA" id="ARBA00004123"/>
    </source>
</evidence>
<dbReference type="GO" id="GO:0003677">
    <property type="term" value="F:DNA binding"/>
    <property type="evidence" value="ECO:0007669"/>
    <property type="project" value="UniProtKB-UniRule"/>
</dbReference>
<dbReference type="Pfam" id="PF02791">
    <property type="entry name" value="DDT"/>
    <property type="match status" value="1"/>
</dbReference>
<evidence type="ECO:0000256" key="4">
    <source>
        <dbReference type="PROSITE-ProRule" id="PRU00108"/>
    </source>
</evidence>
<reference evidence="6 7" key="1">
    <citation type="submission" date="2017-11" db="EMBL/GenBank/DDBJ databases">
        <title>De-novo sequencing of pomegranate (Punica granatum L.) genome.</title>
        <authorList>
            <person name="Akparov Z."/>
            <person name="Amiraslanov A."/>
            <person name="Hajiyeva S."/>
            <person name="Abbasov M."/>
            <person name="Kaur K."/>
            <person name="Hamwieh A."/>
            <person name="Solovyev V."/>
            <person name="Salamov A."/>
            <person name="Braich B."/>
            <person name="Kosarev P."/>
            <person name="Mahmoud A."/>
            <person name="Hajiyev E."/>
            <person name="Babayeva S."/>
            <person name="Izzatullayeva V."/>
            <person name="Mammadov A."/>
            <person name="Mammadov A."/>
            <person name="Sharifova S."/>
            <person name="Ojaghi J."/>
            <person name="Eynullazada K."/>
            <person name="Bayramov B."/>
            <person name="Abdulazimova A."/>
            <person name="Shahmuradov I."/>
        </authorList>
    </citation>
    <scope>NUCLEOTIDE SEQUENCE [LARGE SCALE GENOMIC DNA]</scope>
    <source>
        <strain evidence="7">cv. AG2017</strain>
        <tissue evidence="6">Leaf</tissue>
    </source>
</reference>
<evidence type="ECO:0000313" key="6">
    <source>
        <dbReference type="EMBL" id="PKI42729.1"/>
    </source>
</evidence>
<keyword evidence="7" id="KW-1185">Reference proteome</keyword>
<feature type="DNA-binding region" description="Homeobox" evidence="4">
    <location>
        <begin position="21"/>
        <end position="80"/>
    </location>
</feature>
<dbReference type="Proteomes" id="UP000233551">
    <property type="component" value="Unassembled WGS sequence"/>
</dbReference>
<dbReference type="GO" id="GO:0005634">
    <property type="term" value="C:nucleus"/>
    <property type="evidence" value="ECO:0007669"/>
    <property type="project" value="UniProtKB-SubCell"/>
</dbReference>
<dbReference type="InterPro" id="IPR001356">
    <property type="entry name" value="HD"/>
</dbReference>
<dbReference type="PROSITE" id="PS51913">
    <property type="entry name" value="HTH_HARE"/>
    <property type="match status" value="1"/>
</dbReference>
<dbReference type="EMBL" id="PGOL01003135">
    <property type="protein sequence ID" value="PKI42729.1"/>
    <property type="molecule type" value="Genomic_DNA"/>
</dbReference>
<name>A0A2I0IFG0_PUNGR</name>
<dbReference type="GO" id="GO:0006357">
    <property type="term" value="P:regulation of transcription by RNA polymerase II"/>
    <property type="evidence" value="ECO:0007669"/>
    <property type="project" value="InterPro"/>
</dbReference>
<dbReference type="InterPro" id="IPR028942">
    <property type="entry name" value="WHIM1_dom"/>
</dbReference>
<keyword evidence="4 5" id="KW-0238">DNA-binding</keyword>
<dbReference type="GeneID" id="116194176"/>
<comment type="caution">
    <text evidence="6">The sequence shown here is derived from an EMBL/GenBank/DDBJ whole genome shotgun (WGS) entry which is preliminary data.</text>
</comment>
<dbReference type="PROSITE" id="PS50827">
    <property type="entry name" value="DDT"/>
    <property type="match status" value="1"/>
</dbReference>